<sequence>MLEVKDFFVPVLDIVNCTLSFRINVPGVFTVSWYYCVGHPFPVLLQVRESAFGNYWVTKVEQDEVVSALSMPNVSSSSELSKPLLASSYFI</sequence>
<dbReference type="AlphaFoldDB" id="A0A0N4WAY0"/>
<name>A0A0N4WAY0_HAEPC</name>
<gene>
    <name evidence="1" type="ORF">HPLM_LOCUS7565</name>
</gene>
<reference evidence="3" key="1">
    <citation type="submission" date="2017-02" db="UniProtKB">
        <authorList>
            <consortium name="WormBaseParasite"/>
        </authorList>
    </citation>
    <scope>IDENTIFICATION</scope>
</reference>
<dbReference type="Proteomes" id="UP000268014">
    <property type="component" value="Unassembled WGS sequence"/>
</dbReference>
<proteinExistence type="predicted"/>
<organism evidence="3">
    <name type="scientific">Haemonchus placei</name>
    <name type="common">Barber's pole worm</name>
    <dbReference type="NCBI Taxonomy" id="6290"/>
    <lineage>
        <taxon>Eukaryota</taxon>
        <taxon>Metazoa</taxon>
        <taxon>Ecdysozoa</taxon>
        <taxon>Nematoda</taxon>
        <taxon>Chromadorea</taxon>
        <taxon>Rhabditida</taxon>
        <taxon>Rhabditina</taxon>
        <taxon>Rhabditomorpha</taxon>
        <taxon>Strongyloidea</taxon>
        <taxon>Trichostrongylidae</taxon>
        <taxon>Haemonchus</taxon>
    </lineage>
</organism>
<reference evidence="1 2" key="2">
    <citation type="submission" date="2018-11" db="EMBL/GenBank/DDBJ databases">
        <authorList>
            <consortium name="Pathogen Informatics"/>
        </authorList>
    </citation>
    <scope>NUCLEOTIDE SEQUENCE [LARGE SCALE GENOMIC DNA]</scope>
    <source>
        <strain evidence="1 2">MHpl1</strain>
    </source>
</reference>
<dbReference type="WBParaSite" id="HPLM_0000757301-mRNA-1">
    <property type="protein sequence ID" value="HPLM_0000757301-mRNA-1"/>
    <property type="gene ID" value="HPLM_0000757301"/>
</dbReference>
<evidence type="ECO:0000313" key="2">
    <source>
        <dbReference type="Proteomes" id="UP000268014"/>
    </source>
</evidence>
<keyword evidence="2" id="KW-1185">Reference proteome</keyword>
<accession>A0A0N4WAY0</accession>
<evidence type="ECO:0000313" key="1">
    <source>
        <dbReference type="EMBL" id="VDO32295.1"/>
    </source>
</evidence>
<dbReference type="EMBL" id="UZAF01016685">
    <property type="protein sequence ID" value="VDO32295.1"/>
    <property type="molecule type" value="Genomic_DNA"/>
</dbReference>
<protein>
    <submittedName>
        <fullName evidence="3">Cytochrome c oxidase subunit II</fullName>
    </submittedName>
</protein>
<evidence type="ECO:0000313" key="3">
    <source>
        <dbReference type="WBParaSite" id="HPLM_0000757301-mRNA-1"/>
    </source>
</evidence>